<dbReference type="HOGENOM" id="CLU_2786851_0_0_11"/>
<protein>
    <submittedName>
        <fullName evidence="1">Uncharacterized protein</fullName>
    </submittedName>
</protein>
<dbReference type="Proteomes" id="UP000000492">
    <property type="component" value="Chromosome"/>
</dbReference>
<dbReference type="EMBL" id="CP002857">
    <property type="protein sequence ID" value="AEI08376.1"/>
    <property type="molecule type" value="Genomic_DNA"/>
</dbReference>
<evidence type="ECO:0000313" key="1">
    <source>
        <dbReference type="EMBL" id="AEI08376.1"/>
    </source>
</evidence>
<organism evidence="1 2">
    <name type="scientific">Corynebacterium resistens (strain DSM 45100 / JCM 12819 / GTC 2026 / SICGH 158)</name>
    <dbReference type="NCBI Taxonomy" id="662755"/>
    <lineage>
        <taxon>Bacteria</taxon>
        <taxon>Bacillati</taxon>
        <taxon>Actinomycetota</taxon>
        <taxon>Actinomycetes</taxon>
        <taxon>Mycobacteriales</taxon>
        <taxon>Corynebacteriaceae</taxon>
        <taxon>Corynebacterium</taxon>
    </lineage>
</organism>
<proteinExistence type="predicted"/>
<evidence type="ECO:0000313" key="2">
    <source>
        <dbReference type="Proteomes" id="UP000000492"/>
    </source>
</evidence>
<reference evidence="1 2" key="1">
    <citation type="journal article" date="2012" name="BMC Genomics">
        <title>Complete genome sequence, lifestyle, and multi-drug resistance of the human pathogen Corynebacterium resistens DSM 45100 isolated from blood samples of a leukemia patient.</title>
        <authorList>
            <person name="Schroder J."/>
            <person name="Maus I."/>
            <person name="Meyer K."/>
            <person name="Wordemann S."/>
            <person name="Blom J."/>
            <person name="Jaenicke S."/>
            <person name="Schneider J."/>
            <person name="Trost E."/>
            <person name="Tauch A."/>
        </authorList>
    </citation>
    <scope>NUCLEOTIDE SEQUENCE [LARGE SCALE GENOMIC DNA]</scope>
    <source>
        <strain evidence="2">DSM 45100 / JCM 12819 / CCUG 50093 / GTC 2026 / SICGH 158</strain>
    </source>
</reference>
<dbReference type="KEGG" id="crd:CRES_0013"/>
<accession>F8E0A0</accession>
<name>F8E0A0_CORRG</name>
<keyword evidence="2" id="KW-1185">Reference proteome</keyword>
<dbReference type="AlphaFoldDB" id="F8E0A0"/>
<sequence>MRSNLTRFKQEWRERLDSWKEQGQGGIEKKYAQSFWAELCAAFGATRKLTTERQRQELLFARYTELTS</sequence>
<gene>
    <name evidence="1" type="ordered locus">CRES_0013</name>
</gene>